<dbReference type="PANTHER" id="PTHR33495:SF13">
    <property type="entry name" value="ANTI-SIGMA-F FACTOR ANTAGONIST RSFB"/>
    <property type="match status" value="1"/>
</dbReference>
<dbReference type="InterPro" id="IPR036513">
    <property type="entry name" value="STAS_dom_sf"/>
</dbReference>
<dbReference type="AlphaFoldDB" id="A0A660C524"/>
<dbReference type="Gene3D" id="3.30.750.24">
    <property type="entry name" value="STAS domain"/>
    <property type="match status" value="1"/>
</dbReference>
<dbReference type="SUPFAM" id="SSF52091">
    <property type="entry name" value="SpoIIaa-like"/>
    <property type="match status" value="1"/>
</dbReference>
<dbReference type="InterPro" id="IPR002645">
    <property type="entry name" value="STAS_dom"/>
</dbReference>
<protein>
    <submittedName>
        <fullName evidence="2">Anti-anti-sigma factor</fullName>
    </submittedName>
</protein>
<dbReference type="PROSITE" id="PS50801">
    <property type="entry name" value="STAS"/>
    <property type="match status" value="1"/>
</dbReference>
<evidence type="ECO:0000313" key="2">
    <source>
        <dbReference type="EMBL" id="TWH18602.1"/>
    </source>
</evidence>
<keyword evidence="3" id="KW-1185">Reference proteome</keyword>
<dbReference type="GO" id="GO:0043856">
    <property type="term" value="F:anti-sigma factor antagonist activity"/>
    <property type="evidence" value="ECO:0007669"/>
    <property type="project" value="TreeGrafter"/>
</dbReference>
<dbReference type="Proteomes" id="UP000317303">
    <property type="component" value="Unassembled WGS sequence"/>
</dbReference>
<reference evidence="2 3" key="1">
    <citation type="submission" date="2019-07" db="EMBL/GenBank/DDBJ databases">
        <title>R&amp;d 2014.</title>
        <authorList>
            <person name="Klenk H.-P."/>
        </authorList>
    </citation>
    <scope>NUCLEOTIDE SEQUENCE [LARGE SCALE GENOMIC DNA]</scope>
    <source>
        <strain evidence="2 3">DSM 43194</strain>
    </source>
</reference>
<organism evidence="2 3">
    <name type="scientific">Prauserella rugosa</name>
    <dbReference type="NCBI Taxonomy" id="43354"/>
    <lineage>
        <taxon>Bacteria</taxon>
        <taxon>Bacillati</taxon>
        <taxon>Actinomycetota</taxon>
        <taxon>Actinomycetes</taxon>
        <taxon>Pseudonocardiales</taxon>
        <taxon>Pseudonocardiaceae</taxon>
        <taxon>Prauserella</taxon>
    </lineage>
</organism>
<dbReference type="EMBL" id="VLJV01000001">
    <property type="protein sequence ID" value="TWH18602.1"/>
    <property type="molecule type" value="Genomic_DNA"/>
</dbReference>
<evidence type="ECO:0000313" key="3">
    <source>
        <dbReference type="Proteomes" id="UP000317303"/>
    </source>
</evidence>
<dbReference type="RefSeq" id="WP_048807165.1">
    <property type="nucleotide sequence ID" value="NZ_JOIJ01000038.1"/>
</dbReference>
<comment type="caution">
    <text evidence="2">The sequence shown here is derived from an EMBL/GenBank/DDBJ whole genome shotgun (WGS) entry which is preliminary data.</text>
</comment>
<dbReference type="Pfam" id="PF01740">
    <property type="entry name" value="STAS"/>
    <property type="match status" value="1"/>
</dbReference>
<accession>A0A660C524</accession>
<gene>
    <name evidence="2" type="ORF">JD82_00422</name>
</gene>
<name>A0A660C524_9PSEU</name>
<evidence type="ECO:0000259" key="1">
    <source>
        <dbReference type="PROSITE" id="PS50801"/>
    </source>
</evidence>
<dbReference type="PANTHER" id="PTHR33495">
    <property type="entry name" value="ANTI-SIGMA FACTOR ANTAGONIST TM_1081-RELATED-RELATED"/>
    <property type="match status" value="1"/>
</dbReference>
<proteinExistence type="predicted"/>
<feature type="domain" description="STAS" evidence="1">
    <location>
        <begin position="29"/>
        <end position="127"/>
    </location>
</feature>
<sequence length="136" mass="14157">METAFGARVGAGTIAASGVEVTVEPRSAGLVVTHVLGEIDLLGVSLLRPCVEQLVGTARSLVLDFTETSYLSAAGLSLLLQTSTDARSRRLPWAIAAARSVLRPIEATGLEHRLPVYRDVPGAVDAVLGADARIPA</sequence>